<dbReference type="EMBL" id="QKYN01000022">
    <property type="protein sequence ID" value="RAG86698.1"/>
    <property type="molecule type" value="Genomic_DNA"/>
</dbReference>
<dbReference type="CDD" id="cd06267">
    <property type="entry name" value="PBP1_LacI_sugar_binding-like"/>
    <property type="match status" value="1"/>
</dbReference>
<evidence type="ECO:0000256" key="3">
    <source>
        <dbReference type="ARBA" id="ARBA00023163"/>
    </source>
</evidence>
<dbReference type="GO" id="GO:0000976">
    <property type="term" value="F:transcription cis-regulatory region binding"/>
    <property type="evidence" value="ECO:0007669"/>
    <property type="project" value="TreeGrafter"/>
</dbReference>
<name>A0A2X0JGD7_9ACTN</name>
<dbReference type="PROSITE" id="PS50932">
    <property type="entry name" value="HTH_LACI_2"/>
    <property type="match status" value="1"/>
</dbReference>
<dbReference type="PANTHER" id="PTHR30146:SF109">
    <property type="entry name" value="HTH-TYPE TRANSCRIPTIONAL REGULATOR GALS"/>
    <property type="match status" value="1"/>
</dbReference>
<dbReference type="PANTHER" id="PTHR30146">
    <property type="entry name" value="LACI-RELATED TRANSCRIPTIONAL REPRESSOR"/>
    <property type="match status" value="1"/>
</dbReference>
<keyword evidence="1" id="KW-0805">Transcription regulation</keyword>
<dbReference type="InterPro" id="IPR010982">
    <property type="entry name" value="Lambda_DNA-bd_dom_sf"/>
</dbReference>
<reference evidence="5 6" key="1">
    <citation type="submission" date="2018-06" db="EMBL/GenBank/DDBJ databases">
        <title>Streptacidiphilus pinicola sp. nov., isolated from pine grove soil.</title>
        <authorList>
            <person name="Roh S.G."/>
            <person name="Park S."/>
            <person name="Kim M.-K."/>
            <person name="Yun B.-R."/>
            <person name="Park J."/>
            <person name="Kim M.J."/>
            <person name="Kim Y.S."/>
            <person name="Kim S.B."/>
        </authorList>
    </citation>
    <scope>NUCLEOTIDE SEQUENCE [LARGE SCALE GENOMIC DNA]</scope>
    <source>
        <strain evidence="5 6">MMS16-CNU450</strain>
    </source>
</reference>
<dbReference type="Gene3D" id="1.10.260.40">
    <property type="entry name" value="lambda repressor-like DNA-binding domains"/>
    <property type="match status" value="1"/>
</dbReference>
<dbReference type="Pfam" id="PF13377">
    <property type="entry name" value="Peripla_BP_3"/>
    <property type="match status" value="1"/>
</dbReference>
<dbReference type="InterPro" id="IPR000843">
    <property type="entry name" value="HTH_LacI"/>
</dbReference>
<keyword evidence="3" id="KW-0804">Transcription</keyword>
<sequence>MLGALPITVRRPNRGDRAVTAKPTLAEVATRAGVSTATASRALSRSTRVSREARTAVEEAVAELGYVRHRAPRAGSRDTGAVAVVVCEDMLHYQSDLFYSRLLVAVERALVPYERELLVLTALRHTSRPSLLRFLRGGHVDGVILVGLRGEDALPRLLRAADVPVVSMGRPPGGAEVPFVDADNVGGAIEAVRHLQVHGRRRIATIAGPVDMCVGVDRLTGYRRAVRLTGAAREIVAHGDFTVASGDHAMMLLLERSPRVDAVFAASDPMAAGALRALTRLGVRVPDDIALIGFGDDPLARRTSPRLTTVRQPVEEMGARAVAELVGGGAVPGRVVMDTQLVVRQSA</sequence>
<dbReference type="SUPFAM" id="SSF53822">
    <property type="entry name" value="Periplasmic binding protein-like I"/>
    <property type="match status" value="1"/>
</dbReference>
<dbReference type="InterPro" id="IPR046335">
    <property type="entry name" value="LacI/GalR-like_sensor"/>
</dbReference>
<evidence type="ECO:0000313" key="5">
    <source>
        <dbReference type="EMBL" id="RAG86698.1"/>
    </source>
</evidence>
<dbReference type="InterPro" id="IPR028082">
    <property type="entry name" value="Peripla_BP_I"/>
</dbReference>
<dbReference type="CDD" id="cd01392">
    <property type="entry name" value="HTH_LacI"/>
    <property type="match status" value="1"/>
</dbReference>
<evidence type="ECO:0000256" key="1">
    <source>
        <dbReference type="ARBA" id="ARBA00023015"/>
    </source>
</evidence>
<evidence type="ECO:0000256" key="2">
    <source>
        <dbReference type="ARBA" id="ARBA00023125"/>
    </source>
</evidence>
<comment type="caution">
    <text evidence="5">The sequence shown here is derived from an EMBL/GenBank/DDBJ whole genome shotgun (WGS) entry which is preliminary data.</text>
</comment>
<evidence type="ECO:0000313" key="6">
    <source>
        <dbReference type="Proteomes" id="UP000248889"/>
    </source>
</evidence>
<dbReference type="Gene3D" id="3.40.50.2300">
    <property type="match status" value="2"/>
</dbReference>
<dbReference type="PROSITE" id="PS00356">
    <property type="entry name" value="HTH_LACI_1"/>
    <property type="match status" value="1"/>
</dbReference>
<evidence type="ECO:0000259" key="4">
    <source>
        <dbReference type="PROSITE" id="PS50932"/>
    </source>
</evidence>
<keyword evidence="2" id="KW-0238">DNA-binding</keyword>
<organism evidence="5 6">
    <name type="scientific">Streptacidiphilus pinicola</name>
    <dbReference type="NCBI Taxonomy" id="2219663"/>
    <lineage>
        <taxon>Bacteria</taxon>
        <taxon>Bacillati</taxon>
        <taxon>Actinomycetota</taxon>
        <taxon>Actinomycetes</taxon>
        <taxon>Kitasatosporales</taxon>
        <taxon>Streptomycetaceae</taxon>
        <taxon>Streptacidiphilus</taxon>
    </lineage>
</organism>
<dbReference type="SUPFAM" id="SSF47413">
    <property type="entry name" value="lambda repressor-like DNA-binding domains"/>
    <property type="match status" value="1"/>
</dbReference>
<dbReference type="Proteomes" id="UP000248889">
    <property type="component" value="Unassembled WGS sequence"/>
</dbReference>
<dbReference type="GO" id="GO:0003700">
    <property type="term" value="F:DNA-binding transcription factor activity"/>
    <property type="evidence" value="ECO:0007669"/>
    <property type="project" value="TreeGrafter"/>
</dbReference>
<dbReference type="Pfam" id="PF00356">
    <property type="entry name" value="LacI"/>
    <property type="match status" value="1"/>
</dbReference>
<proteinExistence type="predicted"/>
<dbReference type="SMART" id="SM00354">
    <property type="entry name" value="HTH_LACI"/>
    <property type="match status" value="1"/>
</dbReference>
<dbReference type="AlphaFoldDB" id="A0A2X0JGD7"/>
<gene>
    <name evidence="5" type="ORF">DN069_05330</name>
</gene>
<protein>
    <submittedName>
        <fullName evidence="5">LacI family transcriptional regulator</fullName>
    </submittedName>
</protein>
<feature type="domain" description="HTH lacI-type" evidence="4">
    <location>
        <begin position="23"/>
        <end position="77"/>
    </location>
</feature>
<accession>A0A2X0JGD7</accession>
<dbReference type="OrthoDB" id="4268837at2"/>
<keyword evidence="6" id="KW-1185">Reference proteome</keyword>